<sequence>METLGIILKNLTHDIFNALEIATTVLGETEVNDTISIHLDNIVVFLYKPTDDFRGLTISASDNKTSLNGSEELSDSRIIGLSVHGKNISGLQERVSLTIKTATSMN</sequence>
<dbReference type="Proteomes" id="UP001469553">
    <property type="component" value="Unassembled WGS sequence"/>
</dbReference>
<feature type="non-terminal residue" evidence="1">
    <location>
        <position position="106"/>
    </location>
</feature>
<name>A0ABV1ADB6_9TELE</name>
<gene>
    <name evidence="1" type="ORF">AMECASPLE_027975</name>
</gene>
<comment type="caution">
    <text evidence="1">The sequence shown here is derived from an EMBL/GenBank/DDBJ whole genome shotgun (WGS) entry which is preliminary data.</text>
</comment>
<organism evidence="1 2">
    <name type="scientific">Ameca splendens</name>
    <dbReference type="NCBI Taxonomy" id="208324"/>
    <lineage>
        <taxon>Eukaryota</taxon>
        <taxon>Metazoa</taxon>
        <taxon>Chordata</taxon>
        <taxon>Craniata</taxon>
        <taxon>Vertebrata</taxon>
        <taxon>Euteleostomi</taxon>
        <taxon>Actinopterygii</taxon>
        <taxon>Neopterygii</taxon>
        <taxon>Teleostei</taxon>
        <taxon>Neoteleostei</taxon>
        <taxon>Acanthomorphata</taxon>
        <taxon>Ovalentaria</taxon>
        <taxon>Atherinomorphae</taxon>
        <taxon>Cyprinodontiformes</taxon>
        <taxon>Goodeidae</taxon>
        <taxon>Ameca</taxon>
    </lineage>
</organism>
<proteinExistence type="predicted"/>
<reference evidence="1 2" key="1">
    <citation type="submission" date="2021-06" db="EMBL/GenBank/DDBJ databases">
        <authorList>
            <person name="Palmer J.M."/>
        </authorList>
    </citation>
    <scope>NUCLEOTIDE SEQUENCE [LARGE SCALE GENOMIC DNA]</scope>
    <source>
        <strain evidence="1 2">AS_MEX2019</strain>
        <tissue evidence="1">Muscle</tissue>
    </source>
</reference>
<evidence type="ECO:0000313" key="2">
    <source>
        <dbReference type="Proteomes" id="UP001469553"/>
    </source>
</evidence>
<protein>
    <submittedName>
        <fullName evidence="1">Uncharacterized protein</fullName>
    </submittedName>
</protein>
<keyword evidence="2" id="KW-1185">Reference proteome</keyword>
<dbReference type="EMBL" id="JAHRIP010087663">
    <property type="protein sequence ID" value="MEQ2315982.1"/>
    <property type="molecule type" value="Genomic_DNA"/>
</dbReference>
<accession>A0ABV1ADB6</accession>
<evidence type="ECO:0000313" key="1">
    <source>
        <dbReference type="EMBL" id="MEQ2315982.1"/>
    </source>
</evidence>